<dbReference type="AlphaFoldDB" id="A0AAE3EI98"/>
<keyword evidence="1" id="KW-0175">Coiled coil</keyword>
<sequence length="156" mass="17810">MGTIEHTQEPWRVEEIGDRRNFLTIAKENESILTVVEECGHGFGAFYKPDDALRVVACVNACRGISQEILEDPEYLIKKELDSIDEQFSMRKKSEAERDELKKALFALEEAATAVESDIDTGAPVEYGIERLRDELIRVRKVLKILPEEEAIESKR</sequence>
<organism evidence="2 3">
    <name type="scientific">Teretinema zuelzerae</name>
    <dbReference type="NCBI Taxonomy" id="156"/>
    <lineage>
        <taxon>Bacteria</taxon>
        <taxon>Pseudomonadati</taxon>
        <taxon>Spirochaetota</taxon>
        <taxon>Spirochaetia</taxon>
        <taxon>Spirochaetales</taxon>
        <taxon>Treponemataceae</taxon>
        <taxon>Teretinema</taxon>
    </lineage>
</organism>
<dbReference type="RefSeq" id="WP_230755246.1">
    <property type="nucleotide sequence ID" value="NZ_JAINWA010000003.1"/>
</dbReference>
<dbReference type="EMBL" id="JAINWA010000003">
    <property type="protein sequence ID" value="MCD1654735.1"/>
    <property type="molecule type" value="Genomic_DNA"/>
</dbReference>
<feature type="coiled-coil region" evidence="1">
    <location>
        <begin position="91"/>
        <end position="118"/>
    </location>
</feature>
<dbReference type="Proteomes" id="UP001198163">
    <property type="component" value="Unassembled WGS sequence"/>
</dbReference>
<evidence type="ECO:0000313" key="2">
    <source>
        <dbReference type="EMBL" id="MCD1654735.1"/>
    </source>
</evidence>
<gene>
    <name evidence="2" type="ORF">K7J14_08450</name>
</gene>
<protein>
    <submittedName>
        <fullName evidence="2">Uncharacterized protein</fullName>
    </submittedName>
</protein>
<proteinExistence type="predicted"/>
<evidence type="ECO:0000313" key="3">
    <source>
        <dbReference type="Proteomes" id="UP001198163"/>
    </source>
</evidence>
<name>A0AAE3EI98_9SPIR</name>
<reference evidence="2" key="1">
    <citation type="submission" date="2021-08" db="EMBL/GenBank/DDBJ databases">
        <title>Comparative analyses of Brucepasteria parasyntrophica and Teretinema zuelzerae.</title>
        <authorList>
            <person name="Song Y."/>
            <person name="Brune A."/>
        </authorList>
    </citation>
    <scope>NUCLEOTIDE SEQUENCE</scope>
    <source>
        <strain evidence="2">DSM 1903</strain>
    </source>
</reference>
<keyword evidence="3" id="KW-1185">Reference proteome</keyword>
<accession>A0AAE3EI98</accession>
<comment type="caution">
    <text evidence="2">The sequence shown here is derived from an EMBL/GenBank/DDBJ whole genome shotgun (WGS) entry which is preliminary data.</text>
</comment>
<evidence type="ECO:0000256" key="1">
    <source>
        <dbReference type="SAM" id="Coils"/>
    </source>
</evidence>